<protein>
    <submittedName>
        <fullName evidence="5">Cullin repeat-like-containing domain protein</fullName>
    </submittedName>
</protein>
<dbReference type="InterPro" id="IPR059120">
    <property type="entry name" value="Cullin-like_AB"/>
</dbReference>
<dbReference type="SMART" id="SM00182">
    <property type="entry name" value="CULLIN"/>
    <property type="match status" value="1"/>
</dbReference>
<dbReference type="Gene3D" id="1.20.1310.10">
    <property type="entry name" value="Cullin Repeats"/>
    <property type="match status" value="4"/>
</dbReference>
<gene>
    <name evidence="5" type="ORF">BDA99DRAFT_442590</name>
</gene>
<comment type="caution">
    <text evidence="5">The sequence shown here is derived from an EMBL/GenBank/DDBJ whole genome shotgun (WGS) entry which is preliminary data.</text>
</comment>
<feature type="domain" description="Cullin family profile" evidence="4">
    <location>
        <begin position="425"/>
        <end position="523"/>
    </location>
</feature>
<dbReference type="EMBL" id="JAIXMP010000023">
    <property type="protein sequence ID" value="KAI9255195.1"/>
    <property type="molecule type" value="Genomic_DNA"/>
</dbReference>
<dbReference type="InterPro" id="IPR016158">
    <property type="entry name" value="Cullin_homology"/>
</dbReference>
<keyword evidence="6" id="KW-1185">Reference proteome</keyword>
<dbReference type="PROSITE" id="PS50069">
    <property type="entry name" value="CULLIN_2"/>
    <property type="match status" value="1"/>
</dbReference>
<evidence type="ECO:0000259" key="4">
    <source>
        <dbReference type="PROSITE" id="PS50069"/>
    </source>
</evidence>
<dbReference type="SUPFAM" id="SSF74788">
    <property type="entry name" value="Cullin repeat-like"/>
    <property type="match status" value="1"/>
</dbReference>
<dbReference type="SUPFAM" id="SSF75632">
    <property type="entry name" value="Cullin homology domain"/>
    <property type="match status" value="1"/>
</dbReference>
<dbReference type="Pfam" id="PF00888">
    <property type="entry name" value="Cullin"/>
    <property type="match status" value="1"/>
</dbReference>
<reference evidence="5" key="2">
    <citation type="submission" date="2023-02" db="EMBL/GenBank/DDBJ databases">
        <authorList>
            <consortium name="DOE Joint Genome Institute"/>
            <person name="Mondo S.J."/>
            <person name="Chang Y."/>
            <person name="Wang Y."/>
            <person name="Ahrendt S."/>
            <person name="Andreopoulos W."/>
            <person name="Barry K."/>
            <person name="Beard J."/>
            <person name="Benny G.L."/>
            <person name="Blankenship S."/>
            <person name="Bonito G."/>
            <person name="Cuomo C."/>
            <person name="Desiro A."/>
            <person name="Gervers K.A."/>
            <person name="Hundley H."/>
            <person name="Kuo A."/>
            <person name="LaButti K."/>
            <person name="Lang B.F."/>
            <person name="Lipzen A."/>
            <person name="O'Donnell K."/>
            <person name="Pangilinan J."/>
            <person name="Reynolds N."/>
            <person name="Sandor L."/>
            <person name="Smith M.W."/>
            <person name="Tsang A."/>
            <person name="Grigoriev I.V."/>
            <person name="Stajich J.E."/>
            <person name="Spatafora J.W."/>
        </authorList>
    </citation>
    <scope>NUCLEOTIDE SEQUENCE</scope>
    <source>
        <strain evidence="5">RSA 2281</strain>
    </source>
</reference>
<dbReference type="Pfam" id="PF26557">
    <property type="entry name" value="Cullin_AB"/>
    <property type="match status" value="1"/>
</dbReference>
<dbReference type="InterPro" id="IPR036317">
    <property type="entry name" value="Cullin_homology_sf"/>
</dbReference>
<dbReference type="PANTHER" id="PTHR11932">
    <property type="entry name" value="CULLIN"/>
    <property type="match status" value="1"/>
</dbReference>
<comment type="similarity">
    <text evidence="1 2 3">Belongs to the cullin family.</text>
</comment>
<dbReference type="InterPro" id="IPR045093">
    <property type="entry name" value="Cullin"/>
</dbReference>
<organism evidence="5 6">
    <name type="scientific">Phascolomyces articulosus</name>
    <dbReference type="NCBI Taxonomy" id="60185"/>
    <lineage>
        <taxon>Eukaryota</taxon>
        <taxon>Fungi</taxon>
        <taxon>Fungi incertae sedis</taxon>
        <taxon>Mucoromycota</taxon>
        <taxon>Mucoromycotina</taxon>
        <taxon>Mucoromycetes</taxon>
        <taxon>Mucorales</taxon>
        <taxon>Lichtheimiaceae</taxon>
        <taxon>Phascolomyces</taxon>
    </lineage>
</organism>
<dbReference type="GO" id="GO:0006511">
    <property type="term" value="P:ubiquitin-dependent protein catabolic process"/>
    <property type="evidence" value="ECO:0007669"/>
    <property type="project" value="InterPro"/>
</dbReference>
<evidence type="ECO:0000256" key="3">
    <source>
        <dbReference type="RuleBase" id="RU003829"/>
    </source>
</evidence>
<dbReference type="Proteomes" id="UP001209540">
    <property type="component" value="Unassembled WGS sequence"/>
</dbReference>
<proteinExistence type="inferred from homology"/>
<dbReference type="AlphaFoldDB" id="A0AAD5K4V2"/>
<dbReference type="InterPro" id="IPR016159">
    <property type="entry name" value="Cullin_repeat-like_dom_sf"/>
</dbReference>
<accession>A0AAD5K4V2</accession>
<evidence type="ECO:0000313" key="5">
    <source>
        <dbReference type="EMBL" id="KAI9255195.1"/>
    </source>
</evidence>
<dbReference type="InterPro" id="IPR001373">
    <property type="entry name" value="Cullin_N"/>
</dbReference>
<evidence type="ECO:0000313" key="6">
    <source>
        <dbReference type="Proteomes" id="UP001209540"/>
    </source>
</evidence>
<evidence type="ECO:0000256" key="1">
    <source>
        <dbReference type="ARBA" id="ARBA00006019"/>
    </source>
</evidence>
<dbReference type="GO" id="GO:0031625">
    <property type="term" value="F:ubiquitin protein ligase binding"/>
    <property type="evidence" value="ECO:0007669"/>
    <property type="project" value="InterPro"/>
</dbReference>
<sequence length="528" mass="62301">MRLDDKDSENRPFSSFLSSSFRRSKKHPVLSDKKLIVYNLKVERPPLPDGFEQDAWAKLKQAIHAIQNHTQPTESLEVLYQLCEDLCQYNLGEKLCDQLYIECSNYVKQEFARLEKQDGRIYLKSVNAWWTTYCDQLSQIRGIFLYLDRTTAASLYGSLWNLGMILFGEVYQTCEKVRQRVIDNALILVQCERDNNDTDSVLLQSVLHMLIALKRYHKDFEPRLLEESKRYYDMEGDRLVQEMDMSKYLEHVAYRIHQEVQHVNAKKLFDKSTKVPLNSIVEHQLLTKRIDTILDKCFSTFMQNNSEEDLSLLYRLLRKVNCLDSCVKYFGDYVKKEGVSIIKKRGVADKDVVPLISAFKRKTDIIMRHSFEGDERFFDARKQGFRYFINLREHRTARLLSAYTDHIMRNSDKVNDRGKKHNTCKDFFQALYKRDLSKRLLLEVKSRNAEKNMLAKLRKECGLAYTSKLEGMLRDIKYSHDLLNEFKFNNIQTKYQEFYNAKYSGRRLTWQNSLGVCDVTANYPLVCI</sequence>
<reference evidence="5" key="1">
    <citation type="journal article" date="2022" name="IScience">
        <title>Evolution of zygomycete secretomes and the origins of terrestrial fungal ecologies.</title>
        <authorList>
            <person name="Chang Y."/>
            <person name="Wang Y."/>
            <person name="Mondo S."/>
            <person name="Ahrendt S."/>
            <person name="Andreopoulos W."/>
            <person name="Barry K."/>
            <person name="Beard J."/>
            <person name="Benny G.L."/>
            <person name="Blankenship S."/>
            <person name="Bonito G."/>
            <person name="Cuomo C."/>
            <person name="Desiro A."/>
            <person name="Gervers K.A."/>
            <person name="Hundley H."/>
            <person name="Kuo A."/>
            <person name="LaButti K."/>
            <person name="Lang B.F."/>
            <person name="Lipzen A."/>
            <person name="O'Donnell K."/>
            <person name="Pangilinan J."/>
            <person name="Reynolds N."/>
            <person name="Sandor L."/>
            <person name="Smith M.E."/>
            <person name="Tsang A."/>
            <person name="Grigoriev I.V."/>
            <person name="Stajich J.E."/>
            <person name="Spatafora J.W."/>
        </authorList>
    </citation>
    <scope>NUCLEOTIDE SEQUENCE</scope>
    <source>
        <strain evidence="5">RSA 2281</strain>
    </source>
</reference>
<name>A0AAD5K4V2_9FUNG</name>
<evidence type="ECO:0000256" key="2">
    <source>
        <dbReference type="PROSITE-ProRule" id="PRU00330"/>
    </source>
</evidence>